<comment type="similarity">
    <text evidence="1 9">Belongs to the peptidase S11 family.</text>
</comment>
<dbReference type="PANTHER" id="PTHR21581:SF6">
    <property type="entry name" value="TRAFFICKING PROTEIN PARTICLE COMPLEX SUBUNIT 12"/>
    <property type="match status" value="1"/>
</dbReference>
<dbReference type="GO" id="GO:0006508">
    <property type="term" value="P:proteolysis"/>
    <property type="evidence" value="ECO:0007669"/>
    <property type="project" value="InterPro"/>
</dbReference>
<evidence type="ECO:0000256" key="9">
    <source>
        <dbReference type="RuleBase" id="RU004016"/>
    </source>
</evidence>
<evidence type="ECO:0000256" key="4">
    <source>
        <dbReference type="ARBA" id="ARBA00022960"/>
    </source>
</evidence>
<evidence type="ECO:0000256" key="5">
    <source>
        <dbReference type="ARBA" id="ARBA00022984"/>
    </source>
</evidence>
<sequence>MSEIDTELDEERRERLRARRRAERRRKRRRRARIKRALVLTGLAFVLILIISLLIFTVKALAGKKAAKISEAPVVEKAGTLNAVSGIFTSDTVDLTARSEDTTEDSDSVPAASSKSAADYVISGLDTAPYLGSDDVTSTRALMVDVDSRTVIAQKGAGERISPASMTKILTLLVAAEHVTDLDDTFTITREITDYSYSNDCSAVGFGENETVTVRDLLYGTILPSGGDAAAGLAFYVSGSLDAFVQLMNEKLDALGLSGTAHFTNCVGLYDENHYCTLYDMAVILEAAVDNELCREILSAHTYTTSSTDQHPDGIQISNWFLRRIEDKEIPGEVLCAKTGYVVQSGNCAASYAVASDGHGYLCVTADAHSGWRCIYDHVAAYQHYMK</sequence>
<protein>
    <submittedName>
        <fullName evidence="13">D-alanyl-D-alanine carboxypeptidase</fullName>
    </submittedName>
</protein>
<feature type="domain" description="Peptidase S11 D-alanyl-D-alanine carboxypeptidase A N-terminal" evidence="12">
    <location>
        <begin position="134"/>
        <end position="356"/>
    </location>
</feature>
<feature type="binding site" evidence="8">
    <location>
        <position position="338"/>
    </location>
    <ligand>
        <name>substrate</name>
    </ligand>
</feature>
<dbReference type="RefSeq" id="WP_186872163.1">
    <property type="nucleotide sequence ID" value="NZ_JACOOR010000004.1"/>
</dbReference>
<evidence type="ECO:0000256" key="1">
    <source>
        <dbReference type="ARBA" id="ARBA00007164"/>
    </source>
</evidence>
<dbReference type="InterPro" id="IPR001967">
    <property type="entry name" value="Peptidase_S11_N"/>
</dbReference>
<dbReference type="Proteomes" id="UP000649345">
    <property type="component" value="Unassembled WGS sequence"/>
</dbReference>
<evidence type="ECO:0000256" key="6">
    <source>
        <dbReference type="ARBA" id="ARBA00023316"/>
    </source>
</evidence>
<dbReference type="PANTHER" id="PTHR21581">
    <property type="entry name" value="D-ALANYL-D-ALANINE CARBOXYPEPTIDASE"/>
    <property type="match status" value="1"/>
</dbReference>
<dbReference type="AlphaFoldDB" id="A0A923LCK8"/>
<keyword evidence="3" id="KW-0378">Hydrolase</keyword>
<keyword evidence="6" id="KW-0961">Cell wall biogenesis/degradation</keyword>
<reference evidence="13" key="1">
    <citation type="submission" date="2020-08" db="EMBL/GenBank/DDBJ databases">
        <title>Genome public.</title>
        <authorList>
            <person name="Liu C."/>
            <person name="Sun Q."/>
        </authorList>
    </citation>
    <scope>NUCLEOTIDE SEQUENCE</scope>
    <source>
        <strain evidence="13">NSJ-68</strain>
    </source>
</reference>
<dbReference type="Pfam" id="PF00768">
    <property type="entry name" value="Peptidase_S11"/>
    <property type="match status" value="1"/>
</dbReference>
<comment type="caution">
    <text evidence="13">The sequence shown here is derived from an EMBL/GenBank/DDBJ whole genome shotgun (WGS) entry which is preliminary data.</text>
</comment>
<dbReference type="PRINTS" id="PR00725">
    <property type="entry name" value="DADACBPTASE1"/>
</dbReference>
<feature type="coiled-coil region" evidence="10">
    <location>
        <begin position="1"/>
        <end position="28"/>
    </location>
</feature>
<evidence type="ECO:0000256" key="3">
    <source>
        <dbReference type="ARBA" id="ARBA00022801"/>
    </source>
</evidence>
<evidence type="ECO:0000313" key="14">
    <source>
        <dbReference type="Proteomes" id="UP000649345"/>
    </source>
</evidence>
<dbReference type="GO" id="GO:0071555">
    <property type="term" value="P:cell wall organization"/>
    <property type="evidence" value="ECO:0007669"/>
    <property type="project" value="UniProtKB-KW"/>
</dbReference>
<keyword evidence="11" id="KW-1133">Transmembrane helix</keyword>
<feature type="active site" description="Proton acceptor" evidence="7">
    <location>
        <position position="168"/>
    </location>
</feature>
<keyword evidence="13" id="KW-0645">Protease</keyword>
<gene>
    <name evidence="13" type="ORF">H8S44_08790</name>
</gene>
<dbReference type="GO" id="GO:0008360">
    <property type="term" value="P:regulation of cell shape"/>
    <property type="evidence" value="ECO:0007669"/>
    <property type="project" value="UniProtKB-KW"/>
</dbReference>
<keyword evidence="2" id="KW-0732">Signal</keyword>
<accession>A0A923LCK8</accession>
<keyword evidence="10" id="KW-0175">Coiled coil</keyword>
<dbReference type="SUPFAM" id="SSF56601">
    <property type="entry name" value="beta-lactamase/transpeptidase-like"/>
    <property type="match status" value="1"/>
</dbReference>
<dbReference type="InterPro" id="IPR012338">
    <property type="entry name" value="Beta-lactam/transpept-like"/>
</dbReference>
<evidence type="ECO:0000313" key="13">
    <source>
        <dbReference type="EMBL" id="MBC5659866.1"/>
    </source>
</evidence>
<proteinExistence type="inferred from homology"/>
<dbReference type="InterPro" id="IPR018044">
    <property type="entry name" value="Peptidase_S11"/>
</dbReference>
<name>A0A923LCK8_9FIRM</name>
<organism evidence="13 14">
    <name type="scientific">Anaerosacchariphilus hominis</name>
    <dbReference type="NCBI Taxonomy" id="2763017"/>
    <lineage>
        <taxon>Bacteria</taxon>
        <taxon>Bacillati</taxon>
        <taxon>Bacillota</taxon>
        <taxon>Clostridia</taxon>
        <taxon>Lachnospirales</taxon>
        <taxon>Lachnospiraceae</taxon>
        <taxon>Anaerosacchariphilus</taxon>
    </lineage>
</organism>
<dbReference type="GO" id="GO:0009252">
    <property type="term" value="P:peptidoglycan biosynthetic process"/>
    <property type="evidence" value="ECO:0007669"/>
    <property type="project" value="UniProtKB-KW"/>
</dbReference>
<evidence type="ECO:0000256" key="7">
    <source>
        <dbReference type="PIRSR" id="PIRSR618044-1"/>
    </source>
</evidence>
<feature type="active site" evidence="7">
    <location>
        <position position="225"/>
    </location>
</feature>
<feature type="active site" description="Acyl-ester intermediate" evidence="7">
    <location>
        <position position="165"/>
    </location>
</feature>
<keyword evidence="13" id="KW-0121">Carboxypeptidase</keyword>
<keyword evidence="14" id="KW-1185">Reference proteome</keyword>
<evidence type="ECO:0000259" key="12">
    <source>
        <dbReference type="Pfam" id="PF00768"/>
    </source>
</evidence>
<dbReference type="GO" id="GO:0009002">
    <property type="term" value="F:serine-type D-Ala-D-Ala carboxypeptidase activity"/>
    <property type="evidence" value="ECO:0007669"/>
    <property type="project" value="InterPro"/>
</dbReference>
<keyword evidence="11" id="KW-0812">Transmembrane</keyword>
<evidence type="ECO:0000256" key="2">
    <source>
        <dbReference type="ARBA" id="ARBA00022729"/>
    </source>
</evidence>
<feature type="transmembrane region" description="Helical" evidence="11">
    <location>
        <begin position="37"/>
        <end position="58"/>
    </location>
</feature>
<keyword evidence="5" id="KW-0573">Peptidoglycan synthesis</keyword>
<evidence type="ECO:0000256" key="10">
    <source>
        <dbReference type="SAM" id="Coils"/>
    </source>
</evidence>
<keyword evidence="11" id="KW-0472">Membrane</keyword>
<dbReference type="EMBL" id="JACOOR010000004">
    <property type="protein sequence ID" value="MBC5659866.1"/>
    <property type="molecule type" value="Genomic_DNA"/>
</dbReference>
<evidence type="ECO:0000256" key="11">
    <source>
        <dbReference type="SAM" id="Phobius"/>
    </source>
</evidence>
<dbReference type="Gene3D" id="3.40.710.10">
    <property type="entry name" value="DD-peptidase/beta-lactamase superfamily"/>
    <property type="match status" value="1"/>
</dbReference>
<evidence type="ECO:0000256" key="8">
    <source>
        <dbReference type="PIRSR" id="PIRSR618044-2"/>
    </source>
</evidence>
<keyword evidence="4" id="KW-0133">Cell shape</keyword>